<evidence type="ECO:0000313" key="4">
    <source>
        <dbReference type="EMBL" id="KAF6114551.1"/>
    </source>
</evidence>
<feature type="domain" description="Large ribosomal subunit protein uL6 N-terminal" evidence="3">
    <location>
        <begin position="37"/>
        <end position="93"/>
    </location>
</feature>
<dbReference type="AlphaFoldDB" id="A0A834EEV5"/>
<dbReference type="Proteomes" id="UP000664940">
    <property type="component" value="Unassembled WGS sequence"/>
</dbReference>
<dbReference type="InterPro" id="IPR005568">
    <property type="entry name" value="Ribosomal_uL6_N"/>
</dbReference>
<feature type="region of interest" description="Disordered" evidence="2">
    <location>
        <begin position="1"/>
        <end position="43"/>
    </location>
</feature>
<dbReference type="GO" id="GO:0002181">
    <property type="term" value="P:cytoplasmic translation"/>
    <property type="evidence" value="ECO:0007669"/>
    <property type="project" value="TreeGrafter"/>
</dbReference>
<feature type="compositionally biased region" description="Basic residues" evidence="2">
    <location>
        <begin position="26"/>
        <end position="42"/>
    </location>
</feature>
<evidence type="ECO:0000256" key="1">
    <source>
        <dbReference type="ARBA" id="ARBA00034092"/>
    </source>
</evidence>
<comment type="function">
    <text evidence="1">Component of the large ribosomal subunit. The ribosome is a large ribonucleoprotein complex responsible for the synthesis of proteins in the cell.</text>
</comment>
<proteinExistence type="predicted"/>
<dbReference type="GO" id="GO:0022625">
    <property type="term" value="C:cytosolic large ribosomal subunit"/>
    <property type="evidence" value="ECO:0007669"/>
    <property type="project" value="TreeGrafter"/>
</dbReference>
<dbReference type="GO" id="GO:0000027">
    <property type="term" value="P:ribosomal large subunit assembly"/>
    <property type="evidence" value="ECO:0007669"/>
    <property type="project" value="TreeGrafter"/>
</dbReference>
<evidence type="ECO:0000256" key="2">
    <source>
        <dbReference type="SAM" id="MobiDB-lite"/>
    </source>
</evidence>
<dbReference type="PANTHER" id="PTHR10715">
    <property type="entry name" value="60S RIBOSOMAL PROTEIN L6"/>
    <property type="match status" value="1"/>
</dbReference>
<dbReference type="InterPro" id="IPR000915">
    <property type="entry name" value="60S_ribosomal_eL6"/>
</dbReference>
<name>A0A834EEV5_9CHIR</name>
<dbReference type="Pfam" id="PF01159">
    <property type="entry name" value="Ribosomal_L6e"/>
    <property type="match status" value="1"/>
</dbReference>
<dbReference type="GO" id="GO:0003723">
    <property type="term" value="F:RNA binding"/>
    <property type="evidence" value="ECO:0007669"/>
    <property type="project" value="TreeGrafter"/>
</dbReference>
<accession>A0A834EEV5</accession>
<comment type="caution">
    <text evidence="4">The sequence shown here is derived from an EMBL/GenBank/DDBJ whole genome shotgun (WGS) entry which is preliminary data.</text>
</comment>
<dbReference type="EMBL" id="JABVXQ010000004">
    <property type="protein sequence ID" value="KAF6114551.1"/>
    <property type="molecule type" value="Genomic_DNA"/>
</dbReference>
<evidence type="ECO:0000313" key="5">
    <source>
        <dbReference type="Proteomes" id="UP000664940"/>
    </source>
</evidence>
<dbReference type="Pfam" id="PF03868">
    <property type="entry name" value="Ribosomal_L6e_N"/>
    <property type="match status" value="1"/>
</dbReference>
<reference evidence="4 5" key="1">
    <citation type="journal article" date="2020" name="Nature">
        <title>Six reference-quality genomes reveal evolution of bat adaptations.</title>
        <authorList>
            <person name="Jebb D."/>
            <person name="Huang Z."/>
            <person name="Pippel M."/>
            <person name="Hughes G.M."/>
            <person name="Lavrichenko K."/>
            <person name="Devanna P."/>
            <person name="Winkler S."/>
            <person name="Jermiin L.S."/>
            <person name="Skirmuntt E.C."/>
            <person name="Katzourakis A."/>
            <person name="Burkitt-Gray L."/>
            <person name="Ray D.A."/>
            <person name="Sullivan K.A.M."/>
            <person name="Roscito J.G."/>
            <person name="Kirilenko B.M."/>
            <person name="Davalos L.M."/>
            <person name="Corthals A.P."/>
            <person name="Power M.L."/>
            <person name="Jones G."/>
            <person name="Ransome R.D."/>
            <person name="Dechmann D.K.N."/>
            <person name="Locatelli A.G."/>
            <person name="Puechmaille S.J."/>
            <person name="Fedrigo O."/>
            <person name="Jarvis E.D."/>
            <person name="Hiller M."/>
            <person name="Vernes S.C."/>
            <person name="Myers E.W."/>
            <person name="Teeling E.C."/>
        </authorList>
    </citation>
    <scope>NUCLEOTIDE SEQUENCE [LARGE SCALE GENOMIC DNA]</scope>
    <source>
        <strain evidence="4">Bat1K_MPI-CBG_1</strain>
    </source>
</reference>
<dbReference type="GO" id="GO:0003735">
    <property type="term" value="F:structural constituent of ribosome"/>
    <property type="evidence" value="ECO:0007669"/>
    <property type="project" value="InterPro"/>
</dbReference>
<protein>
    <recommendedName>
        <fullName evidence="3">Large ribosomal subunit protein uL6 N-terminal domain-containing protein</fullName>
    </recommendedName>
</protein>
<dbReference type="PANTHER" id="PTHR10715:SF0">
    <property type="entry name" value="LARGE RIBOSOMAL SUBUNIT PROTEIN EL6"/>
    <property type="match status" value="1"/>
</dbReference>
<sequence length="139" mass="15708">MAGEKTEKLDTKEKKPQAKKAGAGGKVKKGNLKAKTPKKGKLHCSQNPVLVRGIGRYSRSAMYSQKAMSKRKYSTAKSRIEKKKEKVMATVTKLNNQKFVITSSTKIDINGVKIPKHLTDSYFKKRKLPKSRHQEWGDF</sequence>
<organism evidence="4 5">
    <name type="scientific">Phyllostomus discolor</name>
    <name type="common">pale spear-nosed bat</name>
    <dbReference type="NCBI Taxonomy" id="89673"/>
    <lineage>
        <taxon>Eukaryota</taxon>
        <taxon>Metazoa</taxon>
        <taxon>Chordata</taxon>
        <taxon>Craniata</taxon>
        <taxon>Vertebrata</taxon>
        <taxon>Euteleostomi</taxon>
        <taxon>Mammalia</taxon>
        <taxon>Eutheria</taxon>
        <taxon>Laurasiatheria</taxon>
        <taxon>Chiroptera</taxon>
        <taxon>Yangochiroptera</taxon>
        <taxon>Phyllostomidae</taxon>
        <taxon>Phyllostominae</taxon>
        <taxon>Phyllostomus</taxon>
    </lineage>
</organism>
<evidence type="ECO:0000259" key="3">
    <source>
        <dbReference type="Pfam" id="PF03868"/>
    </source>
</evidence>
<gene>
    <name evidence="4" type="ORF">HJG60_010525</name>
</gene>
<feature type="compositionally biased region" description="Basic and acidic residues" evidence="2">
    <location>
        <begin position="1"/>
        <end position="16"/>
    </location>
</feature>